<keyword evidence="8" id="KW-0325">Glycoprotein</keyword>
<gene>
    <name evidence="11" type="ORF">BSL78_18145</name>
</gene>
<evidence type="ECO:0000256" key="3">
    <source>
        <dbReference type="ARBA" id="ARBA00022692"/>
    </source>
</evidence>
<dbReference type="EMBL" id="MRZV01000740">
    <property type="protein sequence ID" value="PIK45010.1"/>
    <property type="molecule type" value="Genomic_DNA"/>
</dbReference>
<evidence type="ECO:0000256" key="2">
    <source>
        <dbReference type="ARBA" id="ARBA00022679"/>
    </source>
</evidence>
<feature type="domain" description="Sulfotransferase" evidence="10">
    <location>
        <begin position="71"/>
        <end position="199"/>
    </location>
</feature>
<keyword evidence="4" id="KW-0735">Signal-anchor</keyword>
<comment type="subcellular location">
    <subcellularLocation>
        <location evidence="1">Golgi apparatus membrane</location>
        <topology evidence="1">Single-pass type II membrane protein</topology>
    </subcellularLocation>
</comment>
<evidence type="ECO:0000256" key="1">
    <source>
        <dbReference type="ARBA" id="ARBA00004323"/>
    </source>
</evidence>
<keyword evidence="6" id="KW-0333">Golgi apparatus</keyword>
<proteinExistence type="predicted"/>
<dbReference type="InterPro" id="IPR007734">
    <property type="entry name" value="Heparan_SO4_2-O-STrfase"/>
</dbReference>
<evidence type="ECO:0000256" key="6">
    <source>
        <dbReference type="ARBA" id="ARBA00023034"/>
    </source>
</evidence>
<dbReference type="OrthoDB" id="10019582at2759"/>
<reference evidence="11 12" key="1">
    <citation type="journal article" date="2017" name="PLoS Biol.">
        <title>The sea cucumber genome provides insights into morphological evolution and visceral regeneration.</title>
        <authorList>
            <person name="Zhang X."/>
            <person name="Sun L."/>
            <person name="Yuan J."/>
            <person name="Sun Y."/>
            <person name="Gao Y."/>
            <person name="Zhang L."/>
            <person name="Li S."/>
            <person name="Dai H."/>
            <person name="Hamel J.F."/>
            <person name="Liu C."/>
            <person name="Yu Y."/>
            <person name="Liu S."/>
            <person name="Lin W."/>
            <person name="Guo K."/>
            <person name="Jin S."/>
            <person name="Xu P."/>
            <person name="Storey K.B."/>
            <person name="Huan P."/>
            <person name="Zhang T."/>
            <person name="Zhou Y."/>
            <person name="Zhang J."/>
            <person name="Lin C."/>
            <person name="Li X."/>
            <person name="Xing L."/>
            <person name="Huo D."/>
            <person name="Sun M."/>
            <person name="Wang L."/>
            <person name="Mercier A."/>
            <person name="Li F."/>
            <person name="Yang H."/>
            <person name="Xiang J."/>
        </authorList>
    </citation>
    <scope>NUCLEOTIDE SEQUENCE [LARGE SCALE GENOMIC DNA]</scope>
    <source>
        <strain evidence="11">Shaxun</strain>
        <tissue evidence="11">Muscle</tissue>
    </source>
</reference>
<keyword evidence="2 11" id="KW-0808">Transferase</keyword>
<evidence type="ECO:0000313" key="11">
    <source>
        <dbReference type="EMBL" id="PIK45010.1"/>
    </source>
</evidence>
<keyword evidence="7 9" id="KW-0472">Membrane</keyword>
<keyword evidence="12" id="KW-1185">Reference proteome</keyword>
<dbReference type="GO" id="GO:0000139">
    <property type="term" value="C:Golgi membrane"/>
    <property type="evidence" value="ECO:0007669"/>
    <property type="project" value="UniProtKB-SubCell"/>
</dbReference>
<evidence type="ECO:0000259" key="10">
    <source>
        <dbReference type="Pfam" id="PF00685"/>
    </source>
</evidence>
<dbReference type="AlphaFoldDB" id="A0A2G8KAK1"/>
<organism evidence="11 12">
    <name type="scientific">Stichopus japonicus</name>
    <name type="common">Sea cucumber</name>
    <dbReference type="NCBI Taxonomy" id="307972"/>
    <lineage>
        <taxon>Eukaryota</taxon>
        <taxon>Metazoa</taxon>
        <taxon>Echinodermata</taxon>
        <taxon>Eleutherozoa</taxon>
        <taxon>Echinozoa</taxon>
        <taxon>Holothuroidea</taxon>
        <taxon>Aspidochirotacea</taxon>
        <taxon>Aspidochirotida</taxon>
        <taxon>Stichopodidae</taxon>
        <taxon>Apostichopus</taxon>
    </lineage>
</organism>
<dbReference type="Proteomes" id="UP000230750">
    <property type="component" value="Unassembled WGS sequence"/>
</dbReference>
<keyword evidence="3 9" id="KW-0812">Transmembrane</keyword>
<protein>
    <submittedName>
        <fullName evidence="11">Putative uronyl 2-sulfotransferase</fullName>
    </submittedName>
</protein>
<keyword evidence="5 9" id="KW-1133">Transmembrane helix</keyword>
<dbReference type="PANTHER" id="PTHR12129:SF15">
    <property type="entry name" value="URONYL 2-SULFOTRANSFERASE"/>
    <property type="match status" value="1"/>
</dbReference>
<evidence type="ECO:0000256" key="8">
    <source>
        <dbReference type="ARBA" id="ARBA00023180"/>
    </source>
</evidence>
<evidence type="ECO:0000256" key="4">
    <source>
        <dbReference type="ARBA" id="ARBA00022968"/>
    </source>
</evidence>
<evidence type="ECO:0000256" key="9">
    <source>
        <dbReference type="SAM" id="Phobius"/>
    </source>
</evidence>
<evidence type="ECO:0000256" key="5">
    <source>
        <dbReference type="ARBA" id="ARBA00022989"/>
    </source>
</evidence>
<evidence type="ECO:0000313" key="12">
    <source>
        <dbReference type="Proteomes" id="UP000230750"/>
    </source>
</evidence>
<dbReference type="InterPro" id="IPR000863">
    <property type="entry name" value="Sulfotransferase_dom"/>
</dbReference>
<comment type="caution">
    <text evidence="11">The sequence shown here is derived from an EMBL/GenBank/DDBJ whole genome shotgun (WGS) entry which is preliminary data.</text>
</comment>
<dbReference type="STRING" id="307972.A0A2G8KAK1"/>
<dbReference type="Gene3D" id="3.40.50.300">
    <property type="entry name" value="P-loop containing nucleotide triphosphate hydrolases"/>
    <property type="match status" value="1"/>
</dbReference>
<dbReference type="Pfam" id="PF00685">
    <property type="entry name" value="Sulfotransfer_1"/>
    <property type="match status" value="1"/>
</dbReference>
<feature type="transmembrane region" description="Helical" evidence="9">
    <location>
        <begin position="7"/>
        <end position="25"/>
    </location>
</feature>
<accession>A0A2G8KAK1</accession>
<evidence type="ECO:0000256" key="7">
    <source>
        <dbReference type="ARBA" id="ARBA00023136"/>
    </source>
</evidence>
<dbReference type="GO" id="GO:0008146">
    <property type="term" value="F:sulfotransferase activity"/>
    <property type="evidence" value="ECO:0007669"/>
    <property type="project" value="InterPro"/>
</dbReference>
<dbReference type="PANTHER" id="PTHR12129">
    <property type="entry name" value="HEPARAN SULFATE 2-O-SULFOTRANSFERASE"/>
    <property type="match status" value="1"/>
</dbReference>
<dbReference type="InterPro" id="IPR027417">
    <property type="entry name" value="P-loop_NTPase"/>
</dbReference>
<sequence length="346" mass="40789">MFTKRGICVVMITGFFVFCLTIFHLDENHEQNSLLSSIGIYDRYSSVRSKLSFRRQYTGSTQDSSCVVLFSAPQKCAGRTIYELVEYISNLTRSAVTRDSIMNIDSVWPPNVSAADIVPRIVRERVHTSQPLDFIYTHLSFVEFGNDSLSPSYVSIVRDPFERARSFYYFKRYGDTMQMTEDAKLWRQRMEKMNLSKDSYDDCVMSQRLECVGERSQFELIRHFCGYSEECYRKPETVLEIAKRNIENHYAIVGITEEFDDFLSCLEVLFPVHFNNASKFYNTETFKKIVYSTRTKIKLPASSATKNIMLPKLKYEYELYYFIKQRFYDFKEKILNEKRKIAPYRP</sequence>
<name>A0A2G8KAK1_STIJA</name>